<proteinExistence type="predicted"/>
<dbReference type="SUPFAM" id="SSF160246">
    <property type="entry name" value="EspE N-terminal domain-like"/>
    <property type="match status" value="1"/>
</dbReference>
<dbReference type="FunFam" id="3.30.300.160:FF:000002">
    <property type="entry name" value="Type II secretion system protein E"/>
    <property type="match status" value="1"/>
</dbReference>
<dbReference type="Gene3D" id="3.30.300.160">
    <property type="entry name" value="Type II secretion system, protein E, N-terminal domain"/>
    <property type="match status" value="1"/>
</dbReference>
<evidence type="ECO:0000313" key="2">
    <source>
        <dbReference type="EMBL" id="KYH30373.1"/>
    </source>
</evidence>
<dbReference type="EMBL" id="LTBB01000001">
    <property type="protein sequence ID" value="KYH30373.1"/>
    <property type="molecule type" value="Genomic_DNA"/>
</dbReference>
<dbReference type="PATRIC" id="fig|1121305.3.peg.318"/>
<dbReference type="PANTHER" id="PTHR30258">
    <property type="entry name" value="TYPE II SECRETION SYSTEM PROTEIN GSPE-RELATED"/>
    <property type="match status" value="1"/>
</dbReference>
<evidence type="ECO:0000313" key="3">
    <source>
        <dbReference type="Proteomes" id="UP000075374"/>
    </source>
</evidence>
<keyword evidence="3" id="KW-1185">Reference proteome</keyword>
<evidence type="ECO:0000259" key="1">
    <source>
        <dbReference type="Pfam" id="PF05157"/>
    </source>
</evidence>
<name>A0A151AS16_9CLOT</name>
<dbReference type="InterPro" id="IPR037257">
    <property type="entry name" value="T2SS_E_N_sf"/>
</dbReference>
<dbReference type="InterPro" id="IPR007831">
    <property type="entry name" value="T2SS_GspE_N"/>
</dbReference>
<dbReference type="STRING" id="1121305.CLCOL_03190"/>
<dbReference type="GO" id="GO:0016887">
    <property type="term" value="F:ATP hydrolysis activity"/>
    <property type="evidence" value="ECO:0007669"/>
    <property type="project" value="TreeGrafter"/>
</dbReference>
<comment type="caution">
    <text evidence="2">The sequence shown here is derived from an EMBL/GenBank/DDBJ whole genome shotgun (WGS) entry which is preliminary data.</text>
</comment>
<dbReference type="AlphaFoldDB" id="A0A151AS16"/>
<dbReference type="Proteomes" id="UP000075374">
    <property type="component" value="Unassembled WGS sequence"/>
</dbReference>
<sequence>MNIVNKKRLGDLLVEGGKITKEQLKAELERQRITGIKLGELLIKDKLVSKEDILEVLEFQLGIQRVHLDMIQLDKSVVRAIPESLALKYNLIAIGFEGNKIKVAMSDPLNVFAIDDVYIATGKRVIPYIASKTNIEKAIDKYYSSEYVEKAAEELTKSSVK</sequence>
<gene>
    <name evidence="2" type="ORF">CLCOL_03190</name>
</gene>
<dbReference type="GO" id="GO:0005886">
    <property type="term" value="C:plasma membrane"/>
    <property type="evidence" value="ECO:0007669"/>
    <property type="project" value="TreeGrafter"/>
</dbReference>
<accession>A0A151AS16</accession>
<dbReference type="PANTHER" id="PTHR30258:SF1">
    <property type="entry name" value="PROTEIN TRANSPORT PROTEIN HOFB HOMOLOG"/>
    <property type="match status" value="1"/>
</dbReference>
<protein>
    <submittedName>
        <fullName evidence="2">Bacteriophage N4 adsorption protein B</fullName>
    </submittedName>
</protein>
<dbReference type="Pfam" id="PF05157">
    <property type="entry name" value="MshEN"/>
    <property type="match status" value="1"/>
</dbReference>
<reference evidence="2 3" key="1">
    <citation type="submission" date="2016-02" db="EMBL/GenBank/DDBJ databases">
        <title>Genome sequence of Clostridium colicanis DSM 13634.</title>
        <authorList>
            <person name="Poehlein A."/>
            <person name="Daniel R."/>
        </authorList>
    </citation>
    <scope>NUCLEOTIDE SEQUENCE [LARGE SCALE GENOMIC DNA]</scope>
    <source>
        <strain evidence="2 3">DSM 13634</strain>
    </source>
</reference>
<organism evidence="2 3">
    <name type="scientific">Clostridium colicanis DSM 13634</name>
    <dbReference type="NCBI Taxonomy" id="1121305"/>
    <lineage>
        <taxon>Bacteria</taxon>
        <taxon>Bacillati</taxon>
        <taxon>Bacillota</taxon>
        <taxon>Clostridia</taxon>
        <taxon>Eubacteriales</taxon>
        <taxon>Clostridiaceae</taxon>
        <taxon>Clostridium</taxon>
    </lineage>
</organism>
<dbReference type="RefSeq" id="WP_061857251.1">
    <property type="nucleotide sequence ID" value="NZ_LTBB01000001.1"/>
</dbReference>
<feature type="domain" description="Type II secretion system protein GspE N-terminal" evidence="1">
    <location>
        <begin position="61"/>
        <end position="146"/>
    </location>
</feature>